<comment type="caution">
    <text evidence="2">The sequence shown here is derived from an EMBL/GenBank/DDBJ whole genome shotgun (WGS) entry which is preliminary data.</text>
</comment>
<keyword evidence="1" id="KW-0472">Membrane</keyword>
<protein>
    <recommendedName>
        <fullName evidence="4">Transmembrane protein</fullName>
    </recommendedName>
</protein>
<name>A0A396H558_MEDTR</name>
<keyword evidence="1" id="KW-0812">Transmembrane</keyword>
<sequence>MSTKHNHLASSPSSSVAASVETSNLKNRRLYQVWKGNNVHFFFFLLLFFSPLFLLTIFGIYAFL</sequence>
<evidence type="ECO:0000313" key="3">
    <source>
        <dbReference type="Proteomes" id="UP000265566"/>
    </source>
</evidence>
<dbReference type="EMBL" id="PSQE01000007">
    <property type="protein sequence ID" value="RHN47641.1"/>
    <property type="molecule type" value="Genomic_DNA"/>
</dbReference>
<evidence type="ECO:0000256" key="1">
    <source>
        <dbReference type="SAM" id="Phobius"/>
    </source>
</evidence>
<organism evidence="2 3">
    <name type="scientific">Medicago truncatula</name>
    <name type="common">Barrel medic</name>
    <name type="synonym">Medicago tribuloides</name>
    <dbReference type="NCBI Taxonomy" id="3880"/>
    <lineage>
        <taxon>Eukaryota</taxon>
        <taxon>Viridiplantae</taxon>
        <taxon>Streptophyta</taxon>
        <taxon>Embryophyta</taxon>
        <taxon>Tracheophyta</taxon>
        <taxon>Spermatophyta</taxon>
        <taxon>Magnoliopsida</taxon>
        <taxon>eudicotyledons</taxon>
        <taxon>Gunneridae</taxon>
        <taxon>Pentapetalae</taxon>
        <taxon>rosids</taxon>
        <taxon>fabids</taxon>
        <taxon>Fabales</taxon>
        <taxon>Fabaceae</taxon>
        <taxon>Papilionoideae</taxon>
        <taxon>50 kb inversion clade</taxon>
        <taxon>NPAAA clade</taxon>
        <taxon>Hologalegina</taxon>
        <taxon>IRL clade</taxon>
        <taxon>Trifolieae</taxon>
        <taxon>Medicago</taxon>
    </lineage>
</organism>
<reference evidence="3" key="1">
    <citation type="journal article" date="2018" name="Nat. Plants">
        <title>Whole-genome landscape of Medicago truncatula symbiotic genes.</title>
        <authorList>
            <person name="Pecrix Y."/>
            <person name="Staton S.E."/>
            <person name="Sallet E."/>
            <person name="Lelandais-Briere C."/>
            <person name="Moreau S."/>
            <person name="Carrere S."/>
            <person name="Blein T."/>
            <person name="Jardinaud M.F."/>
            <person name="Latrasse D."/>
            <person name="Zouine M."/>
            <person name="Zahm M."/>
            <person name="Kreplak J."/>
            <person name="Mayjonade B."/>
            <person name="Satge C."/>
            <person name="Perez M."/>
            <person name="Cauet S."/>
            <person name="Marande W."/>
            <person name="Chantry-Darmon C."/>
            <person name="Lopez-Roques C."/>
            <person name="Bouchez O."/>
            <person name="Berard A."/>
            <person name="Debelle F."/>
            <person name="Munos S."/>
            <person name="Bendahmane A."/>
            <person name="Berges H."/>
            <person name="Niebel A."/>
            <person name="Buitink J."/>
            <person name="Frugier F."/>
            <person name="Benhamed M."/>
            <person name="Crespi M."/>
            <person name="Gouzy J."/>
            <person name="Gamas P."/>
        </authorList>
    </citation>
    <scope>NUCLEOTIDE SEQUENCE [LARGE SCALE GENOMIC DNA]</scope>
    <source>
        <strain evidence="3">cv. Jemalong A17</strain>
    </source>
</reference>
<dbReference type="Gramene" id="rna42263">
    <property type="protein sequence ID" value="RHN47641.1"/>
    <property type="gene ID" value="gene42263"/>
</dbReference>
<dbReference type="Proteomes" id="UP000265566">
    <property type="component" value="Chromosome 7"/>
</dbReference>
<evidence type="ECO:0000313" key="2">
    <source>
        <dbReference type="EMBL" id="RHN47641.1"/>
    </source>
</evidence>
<accession>A0A396H558</accession>
<dbReference type="AlphaFoldDB" id="A0A396H558"/>
<feature type="transmembrane region" description="Helical" evidence="1">
    <location>
        <begin position="41"/>
        <end position="63"/>
    </location>
</feature>
<proteinExistence type="predicted"/>
<evidence type="ECO:0008006" key="4">
    <source>
        <dbReference type="Google" id="ProtNLM"/>
    </source>
</evidence>
<keyword evidence="1" id="KW-1133">Transmembrane helix</keyword>
<gene>
    <name evidence="2" type="ORF">MtrunA17_Chr7g0255171</name>
</gene>